<evidence type="ECO:0000313" key="3">
    <source>
        <dbReference type="Proteomes" id="UP000824998"/>
    </source>
</evidence>
<name>A0A9P7YKU3_9HELO</name>
<feature type="compositionally biased region" description="Basic and acidic residues" evidence="1">
    <location>
        <begin position="48"/>
        <end position="58"/>
    </location>
</feature>
<gene>
    <name evidence="2" type="ORF">BJ875DRAFT_460458</name>
</gene>
<comment type="caution">
    <text evidence="2">The sequence shown here is derived from an EMBL/GenBank/DDBJ whole genome shotgun (WGS) entry which is preliminary data.</text>
</comment>
<evidence type="ECO:0000256" key="1">
    <source>
        <dbReference type="SAM" id="MobiDB-lite"/>
    </source>
</evidence>
<keyword evidence="3" id="KW-1185">Reference proteome</keyword>
<evidence type="ECO:0000313" key="2">
    <source>
        <dbReference type="EMBL" id="KAG9234905.1"/>
    </source>
</evidence>
<feature type="compositionally biased region" description="Basic and acidic residues" evidence="1">
    <location>
        <begin position="211"/>
        <end position="226"/>
    </location>
</feature>
<protein>
    <submittedName>
        <fullName evidence="2">Uncharacterized protein</fullName>
    </submittedName>
</protein>
<sequence length="285" mass="31226">MLSRAFKSLTIAPPPSPVYYTRAEQVYMAKREKWEQLRRRRESGEEEPLGRSSDRSSKGSDWSFPSDRPHTSSIAGCDNFRTGRHSRASTARGGESESLEGMGGGVKPGRGGRQERRYTNFSTVSTPRPASLNSEVGDYDEDLDAADEMHNPNGNPYISSAYSDASPAESRYSLFSLNSPDLFHPSPTESRYSSVDPPPSTGDAGSLRGPTSRDNHSASGGGEERGFNSPYGNNGAYERGSQQTIRQPNVHGEAEEPLMSRFSWDDSDGEKPSKGVMRFLRGGKK</sequence>
<feature type="compositionally biased region" description="Acidic residues" evidence="1">
    <location>
        <begin position="137"/>
        <end position="146"/>
    </location>
</feature>
<dbReference type="Proteomes" id="UP000824998">
    <property type="component" value="Unassembled WGS sequence"/>
</dbReference>
<reference evidence="2" key="1">
    <citation type="journal article" date="2021" name="IMA Fungus">
        <title>Genomic characterization of three marine fungi, including Emericellopsis atlantica sp. nov. with signatures of a generalist lifestyle and marine biomass degradation.</title>
        <authorList>
            <person name="Hagestad O.C."/>
            <person name="Hou L."/>
            <person name="Andersen J.H."/>
            <person name="Hansen E.H."/>
            <person name="Altermark B."/>
            <person name="Li C."/>
            <person name="Kuhnert E."/>
            <person name="Cox R.J."/>
            <person name="Crous P.W."/>
            <person name="Spatafora J.W."/>
            <person name="Lail K."/>
            <person name="Amirebrahimi M."/>
            <person name="Lipzen A."/>
            <person name="Pangilinan J."/>
            <person name="Andreopoulos W."/>
            <person name="Hayes R.D."/>
            <person name="Ng V."/>
            <person name="Grigoriev I.V."/>
            <person name="Jackson S.A."/>
            <person name="Sutton T.D.S."/>
            <person name="Dobson A.D.W."/>
            <person name="Rama T."/>
        </authorList>
    </citation>
    <scope>NUCLEOTIDE SEQUENCE</scope>
    <source>
        <strain evidence="2">TRa018bII</strain>
    </source>
</reference>
<feature type="compositionally biased region" description="Polar residues" evidence="1">
    <location>
        <begin position="119"/>
        <end position="134"/>
    </location>
</feature>
<dbReference type="AlphaFoldDB" id="A0A9P7YKU3"/>
<organism evidence="2 3">
    <name type="scientific">Amylocarpus encephaloides</name>
    <dbReference type="NCBI Taxonomy" id="45428"/>
    <lineage>
        <taxon>Eukaryota</taxon>
        <taxon>Fungi</taxon>
        <taxon>Dikarya</taxon>
        <taxon>Ascomycota</taxon>
        <taxon>Pezizomycotina</taxon>
        <taxon>Leotiomycetes</taxon>
        <taxon>Helotiales</taxon>
        <taxon>Helotiales incertae sedis</taxon>
        <taxon>Amylocarpus</taxon>
    </lineage>
</organism>
<accession>A0A9P7YKU3</accession>
<feature type="compositionally biased region" description="Gly residues" evidence="1">
    <location>
        <begin position="101"/>
        <end position="111"/>
    </location>
</feature>
<proteinExistence type="predicted"/>
<feature type="region of interest" description="Disordered" evidence="1">
    <location>
        <begin position="36"/>
        <end position="285"/>
    </location>
</feature>
<dbReference type="EMBL" id="MU251448">
    <property type="protein sequence ID" value="KAG9234905.1"/>
    <property type="molecule type" value="Genomic_DNA"/>
</dbReference>
<feature type="compositionally biased region" description="Polar residues" evidence="1">
    <location>
        <begin position="152"/>
        <end position="163"/>
    </location>
</feature>